<dbReference type="InterPro" id="IPR002797">
    <property type="entry name" value="Polysacc_synth"/>
</dbReference>
<evidence type="ECO:0000256" key="3">
    <source>
        <dbReference type="ARBA" id="ARBA00022989"/>
    </source>
</evidence>
<dbReference type="Proteomes" id="UP000295554">
    <property type="component" value="Unassembled WGS sequence"/>
</dbReference>
<protein>
    <submittedName>
        <fullName evidence="6">Flippase</fullName>
    </submittedName>
</protein>
<feature type="transmembrane region" description="Helical" evidence="5">
    <location>
        <begin position="339"/>
        <end position="359"/>
    </location>
</feature>
<dbReference type="GO" id="GO:0016020">
    <property type="term" value="C:membrane"/>
    <property type="evidence" value="ECO:0007669"/>
    <property type="project" value="UniProtKB-SubCell"/>
</dbReference>
<keyword evidence="4 5" id="KW-0472">Membrane</keyword>
<name>A0A4R5LQA3_9GAMM</name>
<feature type="transmembrane region" description="Helical" evidence="5">
    <location>
        <begin position="158"/>
        <end position="180"/>
    </location>
</feature>
<feature type="transmembrane region" description="Helical" evidence="5">
    <location>
        <begin position="186"/>
        <end position="206"/>
    </location>
</feature>
<dbReference type="InterPro" id="IPR052556">
    <property type="entry name" value="PolySynth_Transporter"/>
</dbReference>
<comment type="caution">
    <text evidence="6">The sequence shown here is derived from an EMBL/GenBank/DDBJ whole genome shotgun (WGS) entry which is preliminary data.</text>
</comment>
<sequence length="441" mass="49253">MKIVPRFLQRRMSHRPDLLKIVDNVSWLFFDRFLRMGIGLLVGVWIARYLGPEKFGLLNFVMAFVGLFGAIAVLGLQEIIVRDLVRDPSHKEQTLGTAALLLLFSGFLAYGLAMVVIFWLRPEDQLARILVAIFGSTLLLRCSDVAKYWFESQVLSKYTVWVQNVFFVIFAAIKVGLILAQAPLVAFVWAMVTEAALVAATMLAVLDLSGTRLMKMTMSARRAKTLLADSWPLLLSGIAVMIYMQIDQIMLAQMVGENAVGIYSAAVRISEVWYFLPLAIVASVFPNILQAREKGEKEYYSKLQHLYDLMAWLSITVALPMTFLSTFVATLLFGAPYAAAGPVLAVHVWTSFFVFLGVASSRWFVAEGQQLLLLQKTVLGAAVNVILNLILIPQYGAIGAAWTTVFSYSVSDLFADLIHRETRAMFLMKIKVLNPGRLFGW</sequence>
<evidence type="ECO:0000256" key="5">
    <source>
        <dbReference type="SAM" id="Phobius"/>
    </source>
</evidence>
<keyword evidence="7" id="KW-1185">Reference proteome</keyword>
<feature type="transmembrane region" description="Helical" evidence="5">
    <location>
        <begin position="371"/>
        <end position="392"/>
    </location>
</feature>
<evidence type="ECO:0000313" key="7">
    <source>
        <dbReference type="Proteomes" id="UP000295554"/>
    </source>
</evidence>
<dbReference type="Pfam" id="PF01943">
    <property type="entry name" value="Polysacc_synt"/>
    <property type="match status" value="1"/>
</dbReference>
<feature type="transmembrane region" description="Helical" evidence="5">
    <location>
        <begin position="226"/>
        <end position="246"/>
    </location>
</feature>
<dbReference type="RefSeq" id="WP_133213840.1">
    <property type="nucleotide sequence ID" value="NZ_SMSE01000003.1"/>
</dbReference>
<feature type="transmembrane region" description="Helical" evidence="5">
    <location>
        <begin position="272"/>
        <end position="289"/>
    </location>
</feature>
<gene>
    <name evidence="6" type="ORF">E2F43_14390</name>
</gene>
<dbReference type="EMBL" id="SMSE01000003">
    <property type="protein sequence ID" value="TDG12754.1"/>
    <property type="molecule type" value="Genomic_DNA"/>
</dbReference>
<feature type="transmembrane region" description="Helical" evidence="5">
    <location>
        <begin position="57"/>
        <end position="76"/>
    </location>
</feature>
<dbReference type="AlphaFoldDB" id="A0A4R5LQA3"/>
<feature type="transmembrane region" description="Helical" evidence="5">
    <location>
        <begin position="97"/>
        <end position="120"/>
    </location>
</feature>
<dbReference type="PANTHER" id="PTHR43424:SF1">
    <property type="entry name" value="LOCUS PUTATIVE PROTEIN 1-RELATED"/>
    <property type="match status" value="1"/>
</dbReference>
<comment type="subcellular location">
    <subcellularLocation>
        <location evidence="1">Membrane</location>
        <topology evidence="1">Multi-pass membrane protein</topology>
    </subcellularLocation>
</comment>
<accession>A0A4R5LQA3</accession>
<reference evidence="6 7" key="1">
    <citation type="submission" date="2019-03" db="EMBL/GenBank/DDBJ databases">
        <title>Seongchinamella monodicae gen. nov., sp. nov., a novel member of the Gammaproteobacteria isolated from a tidal mudflat of beach.</title>
        <authorList>
            <person name="Yang H.G."/>
            <person name="Kang J.W."/>
            <person name="Lee S.D."/>
        </authorList>
    </citation>
    <scope>NUCLEOTIDE SEQUENCE [LARGE SCALE GENOMIC DNA]</scope>
    <source>
        <strain evidence="6 7">GH4-78</strain>
    </source>
</reference>
<keyword evidence="2 5" id="KW-0812">Transmembrane</keyword>
<evidence type="ECO:0000256" key="2">
    <source>
        <dbReference type="ARBA" id="ARBA00022692"/>
    </source>
</evidence>
<organism evidence="6 7">
    <name type="scientific">Seongchinamella unica</name>
    <dbReference type="NCBI Taxonomy" id="2547392"/>
    <lineage>
        <taxon>Bacteria</taxon>
        <taxon>Pseudomonadati</taxon>
        <taxon>Pseudomonadota</taxon>
        <taxon>Gammaproteobacteria</taxon>
        <taxon>Cellvibrionales</taxon>
        <taxon>Halieaceae</taxon>
        <taxon>Seongchinamella</taxon>
    </lineage>
</organism>
<dbReference type="CDD" id="cd13128">
    <property type="entry name" value="MATE_Wzx_like"/>
    <property type="match status" value="1"/>
</dbReference>
<dbReference type="OrthoDB" id="103403at2"/>
<keyword evidence="3 5" id="KW-1133">Transmembrane helix</keyword>
<evidence type="ECO:0000313" key="6">
    <source>
        <dbReference type="EMBL" id="TDG12754.1"/>
    </source>
</evidence>
<proteinExistence type="predicted"/>
<feature type="transmembrane region" description="Helical" evidence="5">
    <location>
        <begin position="309"/>
        <end position="333"/>
    </location>
</feature>
<evidence type="ECO:0000256" key="4">
    <source>
        <dbReference type="ARBA" id="ARBA00023136"/>
    </source>
</evidence>
<dbReference type="PANTHER" id="PTHR43424">
    <property type="entry name" value="LOCUS PUTATIVE PROTEIN 1-RELATED"/>
    <property type="match status" value="1"/>
</dbReference>
<evidence type="ECO:0000256" key="1">
    <source>
        <dbReference type="ARBA" id="ARBA00004141"/>
    </source>
</evidence>